<dbReference type="Gene3D" id="3.30.70.260">
    <property type="match status" value="1"/>
</dbReference>
<dbReference type="InterPro" id="IPR058031">
    <property type="entry name" value="AAA_lid_NorR"/>
</dbReference>
<evidence type="ECO:0000256" key="4">
    <source>
        <dbReference type="ARBA" id="ARBA00029500"/>
    </source>
</evidence>
<dbReference type="PROSITE" id="PS00676">
    <property type="entry name" value="SIGMA54_INTERACT_2"/>
    <property type="match status" value="1"/>
</dbReference>
<dbReference type="SMART" id="SM00382">
    <property type="entry name" value="AAA"/>
    <property type="match status" value="1"/>
</dbReference>
<dbReference type="CDD" id="cd00130">
    <property type="entry name" value="PAS"/>
    <property type="match status" value="1"/>
</dbReference>
<dbReference type="InterPro" id="IPR025943">
    <property type="entry name" value="Sigma_54_int_dom_ATP-bd_2"/>
</dbReference>
<dbReference type="PROSITE" id="PS51671">
    <property type="entry name" value="ACT"/>
    <property type="match status" value="1"/>
</dbReference>
<dbReference type="CDD" id="cd00009">
    <property type="entry name" value="AAA"/>
    <property type="match status" value="1"/>
</dbReference>
<sequence>MMKKYIRLSIETEDKIGVTLKILGKIYSRHISLNSVEVFSKRVNIQIEDIKSQEIQDITNDLMQLEDVISIKEIKLLEFEKSSKRLEAIIDSVDEGVIALNPKLEIEFFNDYSEKIFDYDKTELLGKNIKSFLGKSTNLIGFLEQGKNYDNIETFIQNERVEGRYLASGRAIRDDDGYSAGAVLTIKDYKKAKELADIVISSEDDQFKDIIGNSNAIYNLKKIAKAVAKSDSTILIRGESGTGKELFARAIKNLSQRENQRFITINCAAIPDSLIESELFGYEKGSFTGALNSGKLGLFKEADKGTLFLDEIGELSLATQAKLLRVLQEGVVRRIGSSKEEKVDVRIICATHRNLEEMIEKGMFREDLYYRLNVIPLEIPPLRDRKEDIPLLVSYFVQKMNKKLNKSVGSTSMVFLERLMSYEYTGNIRELENIMERAMNLCEGAILSEEHLMLNPAKEKDNEKAFEIKRSEVSLKKQLEDIERQILLSNMETDMSIRKTAKKLGLSHTALINKLKKYNLKM</sequence>
<name>A0A1T5A7A3_9FIRM</name>
<dbReference type="Proteomes" id="UP000243406">
    <property type="component" value="Unassembled WGS sequence"/>
</dbReference>
<dbReference type="InterPro" id="IPR000014">
    <property type="entry name" value="PAS"/>
</dbReference>
<feature type="domain" description="ACT" evidence="7">
    <location>
        <begin position="7"/>
        <end position="79"/>
    </location>
</feature>
<dbReference type="RefSeq" id="WP_079588747.1">
    <property type="nucleotide sequence ID" value="NZ_FUYN01000001.1"/>
</dbReference>
<dbReference type="GO" id="GO:0006355">
    <property type="term" value="P:regulation of DNA-templated transcription"/>
    <property type="evidence" value="ECO:0007669"/>
    <property type="project" value="InterPro"/>
</dbReference>
<gene>
    <name evidence="8" type="ORF">SAMN02745120_0806</name>
</gene>
<feature type="domain" description="PAS" evidence="6">
    <location>
        <begin position="82"/>
        <end position="128"/>
    </location>
</feature>
<dbReference type="InterPro" id="IPR025662">
    <property type="entry name" value="Sigma_54_int_dom_ATP-bd_1"/>
</dbReference>
<keyword evidence="3" id="KW-0067">ATP-binding</keyword>
<dbReference type="InterPro" id="IPR003593">
    <property type="entry name" value="AAA+_ATPase"/>
</dbReference>
<dbReference type="EMBL" id="FUYN01000001">
    <property type="protein sequence ID" value="SKB30533.1"/>
    <property type="molecule type" value="Genomic_DNA"/>
</dbReference>
<dbReference type="Pfam" id="PF25601">
    <property type="entry name" value="AAA_lid_14"/>
    <property type="match status" value="1"/>
</dbReference>
<dbReference type="NCBIfam" id="TIGR00229">
    <property type="entry name" value="sensory_box"/>
    <property type="match status" value="1"/>
</dbReference>
<dbReference type="InterPro" id="IPR027417">
    <property type="entry name" value="P-loop_NTPase"/>
</dbReference>
<reference evidence="9" key="1">
    <citation type="submission" date="2017-02" db="EMBL/GenBank/DDBJ databases">
        <authorList>
            <person name="Varghese N."/>
            <person name="Submissions S."/>
        </authorList>
    </citation>
    <scope>NUCLEOTIDE SEQUENCE [LARGE SCALE GENOMIC DNA]</scope>
    <source>
        <strain evidence="9">ATCC 35199</strain>
    </source>
</reference>
<dbReference type="GO" id="GO:0005524">
    <property type="term" value="F:ATP binding"/>
    <property type="evidence" value="ECO:0007669"/>
    <property type="project" value="UniProtKB-KW"/>
</dbReference>
<dbReference type="PROSITE" id="PS50112">
    <property type="entry name" value="PAS"/>
    <property type="match status" value="1"/>
</dbReference>
<accession>A0A1T5A7A3</accession>
<evidence type="ECO:0000313" key="8">
    <source>
        <dbReference type="EMBL" id="SKB30533.1"/>
    </source>
</evidence>
<dbReference type="Pfam" id="PF00158">
    <property type="entry name" value="Sigma54_activat"/>
    <property type="match status" value="1"/>
</dbReference>
<dbReference type="InterPro" id="IPR035965">
    <property type="entry name" value="PAS-like_dom_sf"/>
</dbReference>
<dbReference type="NCBIfam" id="TIGR04381">
    <property type="entry name" value="HTH_TypR"/>
    <property type="match status" value="1"/>
</dbReference>
<dbReference type="InterPro" id="IPR002912">
    <property type="entry name" value="ACT_dom"/>
</dbReference>
<dbReference type="GO" id="GO:0003677">
    <property type="term" value="F:DNA binding"/>
    <property type="evidence" value="ECO:0007669"/>
    <property type="project" value="UniProtKB-KW"/>
</dbReference>
<dbReference type="AlphaFoldDB" id="A0A1T5A7A3"/>
<evidence type="ECO:0000313" key="9">
    <source>
        <dbReference type="Proteomes" id="UP000243406"/>
    </source>
</evidence>
<evidence type="ECO:0000259" key="5">
    <source>
        <dbReference type="PROSITE" id="PS50045"/>
    </source>
</evidence>
<evidence type="ECO:0000256" key="2">
    <source>
        <dbReference type="ARBA" id="ARBA00022797"/>
    </source>
</evidence>
<dbReference type="InterPro" id="IPR002078">
    <property type="entry name" value="Sigma_54_int"/>
</dbReference>
<evidence type="ECO:0000256" key="1">
    <source>
        <dbReference type="ARBA" id="ARBA00022741"/>
    </source>
</evidence>
<protein>
    <recommendedName>
        <fullName evidence="4">HTH-type transcriptional regulatory protein TyrR</fullName>
    </recommendedName>
</protein>
<dbReference type="SUPFAM" id="SSF46689">
    <property type="entry name" value="Homeodomain-like"/>
    <property type="match status" value="1"/>
</dbReference>
<dbReference type="SMART" id="SM00091">
    <property type="entry name" value="PAS"/>
    <property type="match status" value="1"/>
</dbReference>
<dbReference type="Gene3D" id="3.30.450.20">
    <property type="entry name" value="PAS domain"/>
    <property type="match status" value="1"/>
</dbReference>
<dbReference type="PANTHER" id="PTHR32071">
    <property type="entry name" value="TRANSCRIPTIONAL REGULATORY PROTEIN"/>
    <property type="match status" value="1"/>
</dbReference>
<feature type="domain" description="Sigma-54 factor interaction" evidence="5">
    <location>
        <begin position="210"/>
        <end position="440"/>
    </location>
</feature>
<evidence type="ECO:0000259" key="7">
    <source>
        <dbReference type="PROSITE" id="PS51671"/>
    </source>
</evidence>
<dbReference type="InterPro" id="IPR030828">
    <property type="entry name" value="HTH_TyrR"/>
</dbReference>
<dbReference type="Gene3D" id="1.10.8.60">
    <property type="match status" value="1"/>
</dbReference>
<keyword evidence="2" id="KW-0058">Aromatic hydrocarbons catabolism</keyword>
<keyword evidence="9" id="KW-1185">Reference proteome</keyword>
<dbReference type="SUPFAM" id="SSF52540">
    <property type="entry name" value="P-loop containing nucleoside triphosphate hydrolases"/>
    <property type="match status" value="1"/>
</dbReference>
<dbReference type="Pfam" id="PF18024">
    <property type="entry name" value="HTH_50"/>
    <property type="match status" value="1"/>
</dbReference>
<dbReference type="PROSITE" id="PS00675">
    <property type="entry name" value="SIGMA54_INTERACT_1"/>
    <property type="match status" value="1"/>
</dbReference>
<dbReference type="FunFam" id="3.40.50.300:FF:000006">
    <property type="entry name" value="DNA-binding transcriptional regulator NtrC"/>
    <property type="match status" value="1"/>
</dbReference>
<dbReference type="OrthoDB" id="9803970at2"/>
<evidence type="ECO:0000256" key="3">
    <source>
        <dbReference type="ARBA" id="ARBA00022840"/>
    </source>
</evidence>
<dbReference type="Pfam" id="PF13426">
    <property type="entry name" value="PAS_9"/>
    <property type="match status" value="1"/>
</dbReference>
<keyword evidence="1" id="KW-0547">Nucleotide-binding</keyword>
<dbReference type="Gene3D" id="1.10.10.60">
    <property type="entry name" value="Homeodomain-like"/>
    <property type="match status" value="1"/>
</dbReference>
<dbReference type="PROSITE" id="PS50045">
    <property type="entry name" value="SIGMA54_INTERACT_4"/>
    <property type="match status" value="1"/>
</dbReference>
<dbReference type="InterPro" id="IPR009057">
    <property type="entry name" value="Homeodomain-like_sf"/>
</dbReference>
<organism evidence="8 9">
    <name type="scientific">Acetoanaerobium noterae</name>
    <dbReference type="NCBI Taxonomy" id="745369"/>
    <lineage>
        <taxon>Bacteria</taxon>
        <taxon>Bacillati</taxon>
        <taxon>Bacillota</taxon>
        <taxon>Clostridia</taxon>
        <taxon>Peptostreptococcales</taxon>
        <taxon>Filifactoraceae</taxon>
        <taxon>Acetoanaerobium</taxon>
    </lineage>
</organism>
<dbReference type="SUPFAM" id="SSF55785">
    <property type="entry name" value="PYP-like sensor domain (PAS domain)"/>
    <property type="match status" value="1"/>
</dbReference>
<proteinExistence type="predicted"/>
<dbReference type="Gene3D" id="3.40.50.300">
    <property type="entry name" value="P-loop containing nucleotide triphosphate hydrolases"/>
    <property type="match status" value="1"/>
</dbReference>
<dbReference type="PANTHER" id="PTHR32071:SF57">
    <property type="entry name" value="C4-DICARBOXYLATE TRANSPORT TRANSCRIPTIONAL REGULATORY PROTEIN DCTD"/>
    <property type="match status" value="1"/>
</dbReference>
<evidence type="ECO:0000259" key="6">
    <source>
        <dbReference type="PROSITE" id="PS50112"/>
    </source>
</evidence>